<name>A0A5J4TRM8_9EUKA</name>
<dbReference type="EMBL" id="SNRW01025882">
    <property type="protein sequence ID" value="KAA6361206.1"/>
    <property type="molecule type" value="Genomic_DNA"/>
</dbReference>
<gene>
    <name evidence="2" type="ORF">EZS28_043267</name>
</gene>
<accession>A0A5J4TRM8</accession>
<evidence type="ECO:0000313" key="3">
    <source>
        <dbReference type="Proteomes" id="UP000324800"/>
    </source>
</evidence>
<comment type="caution">
    <text evidence="2">The sequence shown here is derived from an EMBL/GenBank/DDBJ whole genome shotgun (WGS) entry which is preliminary data.</text>
</comment>
<keyword evidence="1" id="KW-0732">Signal</keyword>
<evidence type="ECO:0000313" key="2">
    <source>
        <dbReference type="EMBL" id="KAA6361206.1"/>
    </source>
</evidence>
<protein>
    <submittedName>
        <fullName evidence="2">Uncharacterized protein</fullName>
    </submittedName>
</protein>
<dbReference type="AlphaFoldDB" id="A0A5J4TRM8"/>
<evidence type="ECO:0000256" key="1">
    <source>
        <dbReference type="SAM" id="SignalP"/>
    </source>
</evidence>
<dbReference type="Proteomes" id="UP000324800">
    <property type="component" value="Unassembled WGS sequence"/>
</dbReference>
<feature type="chain" id="PRO_5023944019" evidence="1">
    <location>
        <begin position="18"/>
        <end position="195"/>
    </location>
</feature>
<reference evidence="2 3" key="1">
    <citation type="submission" date="2019-03" db="EMBL/GenBank/DDBJ databases">
        <title>Single cell metagenomics reveals metabolic interactions within the superorganism composed of flagellate Streblomastix strix and complex community of Bacteroidetes bacteria on its surface.</title>
        <authorList>
            <person name="Treitli S.C."/>
            <person name="Kolisko M."/>
            <person name="Husnik F."/>
            <person name="Keeling P."/>
            <person name="Hampl V."/>
        </authorList>
    </citation>
    <scope>NUCLEOTIDE SEQUENCE [LARGE SCALE GENOMIC DNA]</scope>
    <source>
        <strain evidence="2">ST1C</strain>
    </source>
</reference>
<feature type="signal peptide" evidence="1">
    <location>
        <begin position="1"/>
        <end position="17"/>
    </location>
</feature>
<organism evidence="2 3">
    <name type="scientific">Streblomastix strix</name>
    <dbReference type="NCBI Taxonomy" id="222440"/>
    <lineage>
        <taxon>Eukaryota</taxon>
        <taxon>Metamonada</taxon>
        <taxon>Preaxostyla</taxon>
        <taxon>Oxymonadida</taxon>
        <taxon>Streblomastigidae</taxon>
        <taxon>Streblomastix</taxon>
    </lineage>
</organism>
<sequence length="195" mass="21190">AVGFFCLLLLVVEKSDDQQKENYCAVGPSFNIIPTVHQSSVTPLYESGSTPKKIQHDSLVAFAIRIPSLYLLPEGIIQNILVLCDFAFSTESGTVCMYESSWYNSGQLESDQITPASDITPLVDSDEGSAGIQTDYARGDHVHSQQLTYDNDLTATKFIKTNGTVSQILCANGDTTTDIVTKTTDQTITGIKPIN</sequence>
<proteinExistence type="predicted"/>
<feature type="non-terminal residue" evidence="2">
    <location>
        <position position="195"/>
    </location>
</feature>
<feature type="non-terminal residue" evidence="2">
    <location>
        <position position="1"/>
    </location>
</feature>